<protein>
    <submittedName>
        <fullName evidence="1">Uncharacterized protein</fullName>
    </submittedName>
</protein>
<comment type="caution">
    <text evidence="1">The sequence shown here is derived from an EMBL/GenBank/DDBJ whole genome shotgun (WGS) entry which is preliminary data.</text>
</comment>
<sequence>MSDIYETFGTTVKKYRKSKNFKKNQLKIDLATENIHNIDLLNNYITLIVETFFKNLSEYEYNSKAIEVIGNHLLYELDSLNKIKKLDRT</sequence>
<keyword evidence="2" id="KW-1185">Reference proteome</keyword>
<dbReference type="RefSeq" id="WP_268049445.1">
    <property type="nucleotide sequence ID" value="NZ_JAPQES010000002.1"/>
</dbReference>
<reference evidence="1" key="1">
    <citation type="submission" date="2022-12" db="EMBL/GenBank/DDBJ databases">
        <authorList>
            <person name="Wang J."/>
        </authorList>
    </citation>
    <scope>NUCLEOTIDE SEQUENCE</scope>
    <source>
        <strain evidence="1">HY-42-06</strain>
    </source>
</reference>
<organism evidence="1 2">
    <name type="scientific">Clostridium ganghwense</name>
    <dbReference type="NCBI Taxonomy" id="312089"/>
    <lineage>
        <taxon>Bacteria</taxon>
        <taxon>Bacillati</taxon>
        <taxon>Bacillota</taxon>
        <taxon>Clostridia</taxon>
        <taxon>Eubacteriales</taxon>
        <taxon>Clostridiaceae</taxon>
        <taxon>Clostridium</taxon>
    </lineage>
</organism>
<dbReference type="EMBL" id="JAPQES010000002">
    <property type="protein sequence ID" value="MCY6370664.1"/>
    <property type="molecule type" value="Genomic_DNA"/>
</dbReference>
<evidence type="ECO:0000313" key="2">
    <source>
        <dbReference type="Proteomes" id="UP001079657"/>
    </source>
</evidence>
<name>A0ABT4CRQ7_9CLOT</name>
<gene>
    <name evidence="1" type="ORF">OXH55_08475</name>
</gene>
<evidence type="ECO:0000313" key="1">
    <source>
        <dbReference type="EMBL" id="MCY6370664.1"/>
    </source>
</evidence>
<proteinExistence type="predicted"/>
<accession>A0ABT4CRQ7</accession>
<dbReference type="Proteomes" id="UP001079657">
    <property type="component" value="Unassembled WGS sequence"/>
</dbReference>